<comment type="caution">
    <text evidence="1">The sequence shown here is derived from an EMBL/GenBank/DDBJ whole genome shotgun (WGS) entry which is preliminary data.</text>
</comment>
<dbReference type="EMBL" id="SGMF01000015">
    <property type="protein sequence ID" value="NFC47342.1"/>
    <property type="molecule type" value="Genomic_DNA"/>
</dbReference>
<reference evidence="1" key="1">
    <citation type="submission" date="2019-02" db="EMBL/GenBank/DDBJ databases">
        <title>Genome sequencing of Clostridium botulinum clinical isolates.</title>
        <authorList>
            <person name="Brunt J."/>
            <person name="Van Vliet A.H.M."/>
            <person name="Stringer S.C."/>
            <person name="Grant K.A."/>
            <person name="Carter A.C."/>
            <person name="Peck M.W."/>
        </authorList>
    </citation>
    <scope>NUCLEOTIDE SEQUENCE</scope>
    <source>
        <strain evidence="1">H065060505</strain>
    </source>
</reference>
<sequence length="363" mass="42101">MEVIVKKLFELDRVNQKVISRDVNSEDVKDYIYEVMNKMVDKKDSRKYVIKDETTQVISGINMIMKESILENYNDVCIAAGSEDNLNSVDRITKSIAYNLLHSEEIASKKIKNANREVKKGSLLLGISKLSNVESNKGNYLAYLSKIEHAKFLDLGELVKKIGLPYSKIVHRSCIIYYNDALEIQDIELLDSNGTISVHWWDYFLELREATSDYTNTEDSYECIKTLIDTSFKKKAQADHVQLVSNLKSFYRTQKAFNYDDLVEYVVGEYKPINEEINIQQFKQQLQNLPSVAGFDRKFNIDLKPIKKKLDNKIRVNDKFELGLKEETKNIRDLLKAYKEPDGTKYLKILDISDEAYSKFKDD</sequence>
<protein>
    <recommendedName>
        <fullName evidence="2">Nucleoid-associated protein</fullName>
    </recommendedName>
</protein>
<gene>
    <name evidence="1" type="ORF">EXN05_08705</name>
</gene>
<proteinExistence type="predicted"/>
<evidence type="ECO:0000313" key="1">
    <source>
        <dbReference type="EMBL" id="NFC47342.1"/>
    </source>
</evidence>
<evidence type="ECO:0008006" key="2">
    <source>
        <dbReference type="Google" id="ProtNLM"/>
    </source>
</evidence>
<dbReference type="AlphaFoldDB" id="A0A6G4CZH1"/>
<accession>A0A6G4CZH1</accession>
<organism evidence="1">
    <name type="scientific">Clostridium botulinum</name>
    <dbReference type="NCBI Taxonomy" id="1491"/>
    <lineage>
        <taxon>Bacteria</taxon>
        <taxon>Bacillati</taxon>
        <taxon>Bacillota</taxon>
        <taxon>Clostridia</taxon>
        <taxon>Eubacteriales</taxon>
        <taxon>Clostridiaceae</taxon>
        <taxon>Clostridium</taxon>
    </lineage>
</organism>
<dbReference type="RefSeq" id="WP_106574852.1">
    <property type="nucleotide sequence ID" value="NZ_PYBM01000086.1"/>
</dbReference>
<name>A0A6G4CZH1_CLOBO</name>